<dbReference type="RefSeq" id="WP_264510634.1">
    <property type="nucleotide sequence ID" value="NZ_JAPDDR010000001.1"/>
</dbReference>
<accession>A0ABT3FXM5</accession>
<dbReference type="Pfam" id="PF01553">
    <property type="entry name" value="Acyltransferase"/>
    <property type="match status" value="1"/>
</dbReference>
<dbReference type="PANTHER" id="PTHR10434:SF40">
    <property type="entry name" value="1-ACYL-SN-GLYCEROL-3-PHOSPHATE ACYLTRANSFERASE"/>
    <property type="match status" value="1"/>
</dbReference>
<dbReference type="Proteomes" id="UP001165653">
    <property type="component" value="Unassembled WGS sequence"/>
</dbReference>
<dbReference type="EMBL" id="JAPDDR010000001">
    <property type="protein sequence ID" value="MCW1912328.1"/>
    <property type="molecule type" value="Genomic_DNA"/>
</dbReference>
<dbReference type="GO" id="GO:0016746">
    <property type="term" value="F:acyltransferase activity"/>
    <property type="evidence" value="ECO:0007669"/>
    <property type="project" value="UniProtKB-KW"/>
</dbReference>
<evidence type="ECO:0000259" key="4">
    <source>
        <dbReference type="SMART" id="SM00563"/>
    </source>
</evidence>
<evidence type="ECO:0000313" key="6">
    <source>
        <dbReference type="Proteomes" id="UP001165653"/>
    </source>
</evidence>
<protein>
    <submittedName>
        <fullName evidence="5">1-acyl-sn-glycerol-3-phosphate acyltransferase</fullName>
    </submittedName>
</protein>
<keyword evidence="2" id="KW-0808">Transferase</keyword>
<organism evidence="5 6">
    <name type="scientific">Luteolibacter rhizosphaerae</name>
    <dbReference type="NCBI Taxonomy" id="2989719"/>
    <lineage>
        <taxon>Bacteria</taxon>
        <taxon>Pseudomonadati</taxon>
        <taxon>Verrucomicrobiota</taxon>
        <taxon>Verrucomicrobiia</taxon>
        <taxon>Verrucomicrobiales</taxon>
        <taxon>Verrucomicrobiaceae</taxon>
        <taxon>Luteolibacter</taxon>
    </lineage>
</organism>
<evidence type="ECO:0000256" key="3">
    <source>
        <dbReference type="ARBA" id="ARBA00023315"/>
    </source>
</evidence>
<evidence type="ECO:0000256" key="1">
    <source>
        <dbReference type="ARBA" id="ARBA00005189"/>
    </source>
</evidence>
<proteinExistence type="predicted"/>
<dbReference type="SMART" id="SM00563">
    <property type="entry name" value="PlsC"/>
    <property type="match status" value="1"/>
</dbReference>
<keyword evidence="3 5" id="KW-0012">Acyltransferase</keyword>
<dbReference type="SUPFAM" id="SSF69593">
    <property type="entry name" value="Glycerol-3-phosphate (1)-acyltransferase"/>
    <property type="match status" value="1"/>
</dbReference>
<comment type="caution">
    <text evidence="5">The sequence shown here is derived from an EMBL/GenBank/DDBJ whole genome shotgun (WGS) entry which is preliminary data.</text>
</comment>
<gene>
    <name evidence="5" type="ORF">OJ996_02005</name>
</gene>
<evidence type="ECO:0000256" key="2">
    <source>
        <dbReference type="ARBA" id="ARBA00022679"/>
    </source>
</evidence>
<dbReference type="PANTHER" id="PTHR10434">
    <property type="entry name" value="1-ACYL-SN-GLYCEROL-3-PHOSPHATE ACYLTRANSFERASE"/>
    <property type="match status" value="1"/>
</dbReference>
<name>A0ABT3FXM5_9BACT</name>
<feature type="domain" description="Phospholipid/glycerol acyltransferase" evidence="4">
    <location>
        <begin position="61"/>
        <end position="187"/>
    </location>
</feature>
<sequence length="398" mass="44804">MRRLRNDLPYTFTPPKPRGWFRPLGLWANNAVFLRRKYNVPLLEDSGFEKVKELSAAGHSVLLAPNHADHSDPHVMSALIARHEMRSHFMAAREVFEVSKAGAWALQSMGVFSVDRDGPDLSAIKTAITLLETSSDPLVIYPEGEIYHHHERLDPLHEGVASILLKAAARLKERKEAWLVPVGIRFHHDPAVQDTFDERLSRLEDRIGWTPKPSMAVDERIVRLGTGLLGLKEMEFLGEAGRGKIQDRLAAMCESLLSEVESRQGRDPKATTAPERVRGQRYRIRKRLLDAEKPPTYLEKTALLDDLDRVFTALQAHSYIGDYFLAEQTLDRRAETIMKLEEDLLGFPNYPVPRTAKVRAGEPIPVSKMLAAGELPPKGGAGELTALLERRLGELLLR</sequence>
<dbReference type="InterPro" id="IPR002123">
    <property type="entry name" value="Plipid/glycerol_acylTrfase"/>
</dbReference>
<evidence type="ECO:0000313" key="5">
    <source>
        <dbReference type="EMBL" id="MCW1912328.1"/>
    </source>
</evidence>
<keyword evidence="6" id="KW-1185">Reference proteome</keyword>
<reference evidence="5" key="1">
    <citation type="submission" date="2022-10" db="EMBL/GenBank/DDBJ databases">
        <title>Luteolibacter sp. GHJ8, whole genome shotgun sequencing project.</title>
        <authorList>
            <person name="Zhao G."/>
            <person name="Shen L."/>
        </authorList>
    </citation>
    <scope>NUCLEOTIDE SEQUENCE</scope>
    <source>
        <strain evidence="5">GHJ8</strain>
    </source>
</reference>
<comment type="pathway">
    <text evidence="1">Lipid metabolism.</text>
</comment>
<dbReference type="CDD" id="cd07989">
    <property type="entry name" value="LPLAT_AGPAT-like"/>
    <property type="match status" value="1"/>
</dbReference>